<keyword evidence="1" id="KW-0472">Membrane</keyword>
<name>A0A0A9Y204_LYGHE</name>
<keyword evidence="1" id="KW-1133">Transmembrane helix</keyword>
<protein>
    <submittedName>
        <fullName evidence="2">Uncharacterized protein</fullName>
    </submittedName>
</protein>
<feature type="non-terminal residue" evidence="2">
    <location>
        <position position="175"/>
    </location>
</feature>
<organism evidence="2">
    <name type="scientific">Lygus hesperus</name>
    <name type="common">Western plant bug</name>
    <dbReference type="NCBI Taxonomy" id="30085"/>
    <lineage>
        <taxon>Eukaryota</taxon>
        <taxon>Metazoa</taxon>
        <taxon>Ecdysozoa</taxon>
        <taxon>Arthropoda</taxon>
        <taxon>Hexapoda</taxon>
        <taxon>Insecta</taxon>
        <taxon>Pterygota</taxon>
        <taxon>Neoptera</taxon>
        <taxon>Paraneoptera</taxon>
        <taxon>Hemiptera</taxon>
        <taxon>Heteroptera</taxon>
        <taxon>Panheteroptera</taxon>
        <taxon>Cimicomorpha</taxon>
        <taxon>Miridae</taxon>
        <taxon>Mirini</taxon>
        <taxon>Lygus</taxon>
    </lineage>
</organism>
<reference evidence="2" key="1">
    <citation type="journal article" date="2014" name="PLoS ONE">
        <title>Transcriptome-Based Identification of ABC Transporters in the Western Tarnished Plant Bug Lygus hesperus.</title>
        <authorList>
            <person name="Hull J.J."/>
            <person name="Chaney K."/>
            <person name="Geib S.M."/>
            <person name="Fabrick J.A."/>
            <person name="Brent C.S."/>
            <person name="Walsh D."/>
            <person name="Lavine L.C."/>
        </authorList>
    </citation>
    <scope>NUCLEOTIDE SEQUENCE</scope>
</reference>
<keyword evidence="1" id="KW-0812">Transmembrane</keyword>
<evidence type="ECO:0000313" key="2">
    <source>
        <dbReference type="EMBL" id="JAG27082.1"/>
    </source>
</evidence>
<evidence type="ECO:0000256" key="1">
    <source>
        <dbReference type="SAM" id="Phobius"/>
    </source>
</evidence>
<accession>A0A0A9Y204</accession>
<proteinExistence type="predicted"/>
<reference evidence="2" key="2">
    <citation type="submission" date="2014-07" db="EMBL/GenBank/DDBJ databases">
        <authorList>
            <person name="Hull J."/>
        </authorList>
    </citation>
    <scope>NUCLEOTIDE SEQUENCE</scope>
</reference>
<sequence>AGYTCTKCDSAVSPASYLMSPVAEELRKKLSTTEWGKIQEGCSGEVDSTLFTPKPKILNIFHPEPSKQIIPSPSHETTPIMNFTNISRSPIDRNLNLDSVLFKQHSGLNPKGSTLFSIEEERSIKYNRRRKPSSFRRSLNYLGRSAYCKFIVIVLVSFLVICYVFISGLPNEFEN</sequence>
<gene>
    <name evidence="2" type="ORF">CM83_3817</name>
</gene>
<feature type="non-terminal residue" evidence="2">
    <location>
        <position position="1"/>
    </location>
</feature>
<dbReference type="EMBL" id="GBHO01016522">
    <property type="protein sequence ID" value="JAG27082.1"/>
    <property type="molecule type" value="Transcribed_RNA"/>
</dbReference>
<dbReference type="AlphaFoldDB" id="A0A0A9Y204"/>
<feature type="transmembrane region" description="Helical" evidence="1">
    <location>
        <begin position="146"/>
        <end position="166"/>
    </location>
</feature>